<dbReference type="PROSITE" id="PS50109">
    <property type="entry name" value="HIS_KIN"/>
    <property type="match status" value="1"/>
</dbReference>
<keyword evidence="6" id="KW-0808">Transferase</keyword>
<accession>A0ABV8ASA2</accession>
<gene>
    <name evidence="6" type="ORF">ACFOSV_06000</name>
</gene>
<dbReference type="Pfam" id="PF00512">
    <property type="entry name" value="HisKA"/>
    <property type="match status" value="1"/>
</dbReference>
<feature type="domain" description="Histidine kinase" evidence="5">
    <location>
        <begin position="352"/>
        <end position="571"/>
    </location>
</feature>
<dbReference type="InterPro" id="IPR004358">
    <property type="entry name" value="Sig_transdc_His_kin-like_C"/>
</dbReference>
<dbReference type="PANTHER" id="PTHR43547:SF2">
    <property type="entry name" value="HYBRID SIGNAL TRANSDUCTION HISTIDINE KINASE C"/>
    <property type="match status" value="1"/>
</dbReference>
<dbReference type="InterPro" id="IPR036890">
    <property type="entry name" value="HATPase_C_sf"/>
</dbReference>
<feature type="transmembrane region" description="Helical" evidence="4">
    <location>
        <begin position="311"/>
        <end position="337"/>
    </location>
</feature>
<dbReference type="CDD" id="cd00075">
    <property type="entry name" value="HATPase"/>
    <property type="match status" value="1"/>
</dbReference>
<keyword evidence="4" id="KW-0812">Transmembrane</keyword>
<name>A0ABV8ASA2_9BACT</name>
<dbReference type="InterPro" id="IPR003661">
    <property type="entry name" value="HisK_dim/P_dom"/>
</dbReference>
<comment type="caution">
    <text evidence="6">The sequence shown here is derived from an EMBL/GenBank/DDBJ whole genome shotgun (WGS) entry which is preliminary data.</text>
</comment>
<dbReference type="InterPro" id="IPR003594">
    <property type="entry name" value="HATPase_dom"/>
</dbReference>
<keyword evidence="6" id="KW-0418">Kinase</keyword>
<dbReference type="CDD" id="cd00082">
    <property type="entry name" value="HisKA"/>
    <property type="match status" value="1"/>
</dbReference>
<dbReference type="Pfam" id="PF02518">
    <property type="entry name" value="HATPase_c"/>
    <property type="match status" value="1"/>
</dbReference>
<evidence type="ECO:0000256" key="2">
    <source>
        <dbReference type="ARBA" id="ARBA00012438"/>
    </source>
</evidence>
<dbReference type="GO" id="GO:0016301">
    <property type="term" value="F:kinase activity"/>
    <property type="evidence" value="ECO:0007669"/>
    <property type="project" value="UniProtKB-KW"/>
</dbReference>
<reference evidence="7" key="1">
    <citation type="journal article" date="2019" name="Int. J. Syst. Evol. Microbiol.">
        <title>The Global Catalogue of Microorganisms (GCM) 10K type strain sequencing project: providing services to taxonomists for standard genome sequencing and annotation.</title>
        <authorList>
            <consortium name="The Broad Institute Genomics Platform"/>
            <consortium name="The Broad Institute Genome Sequencing Center for Infectious Disease"/>
            <person name="Wu L."/>
            <person name="Ma J."/>
        </authorList>
    </citation>
    <scope>NUCLEOTIDE SEQUENCE [LARGE SCALE GENOMIC DNA]</scope>
    <source>
        <strain evidence="7">CCUG 60523</strain>
    </source>
</reference>
<dbReference type="Gene3D" id="3.30.565.10">
    <property type="entry name" value="Histidine kinase-like ATPase, C-terminal domain"/>
    <property type="match status" value="1"/>
</dbReference>
<evidence type="ECO:0000256" key="3">
    <source>
        <dbReference type="ARBA" id="ARBA00022553"/>
    </source>
</evidence>
<comment type="catalytic activity">
    <reaction evidence="1">
        <text>ATP + protein L-histidine = ADP + protein N-phospho-L-histidine.</text>
        <dbReference type="EC" id="2.7.13.3"/>
    </reaction>
</comment>
<evidence type="ECO:0000256" key="1">
    <source>
        <dbReference type="ARBA" id="ARBA00000085"/>
    </source>
</evidence>
<dbReference type="InterPro" id="IPR036097">
    <property type="entry name" value="HisK_dim/P_sf"/>
</dbReference>
<dbReference type="EMBL" id="JBHRZS010000006">
    <property type="protein sequence ID" value="MFC3879717.1"/>
    <property type="molecule type" value="Genomic_DNA"/>
</dbReference>
<evidence type="ECO:0000259" key="5">
    <source>
        <dbReference type="PROSITE" id="PS50109"/>
    </source>
</evidence>
<protein>
    <recommendedName>
        <fullName evidence="2">histidine kinase</fullName>
        <ecNumber evidence="2">2.7.13.3</ecNumber>
    </recommendedName>
</protein>
<dbReference type="RefSeq" id="WP_377904401.1">
    <property type="nucleotide sequence ID" value="NZ_JBHRZS010000006.1"/>
</dbReference>
<dbReference type="SMART" id="SM00388">
    <property type="entry name" value="HisKA"/>
    <property type="match status" value="1"/>
</dbReference>
<dbReference type="PANTHER" id="PTHR43547">
    <property type="entry name" value="TWO-COMPONENT HISTIDINE KINASE"/>
    <property type="match status" value="1"/>
</dbReference>
<keyword evidence="4" id="KW-0472">Membrane</keyword>
<dbReference type="Proteomes" id="UP001595805">
    <property type="component" value="Unassembled WGS sequence"/>
</dbReference>
<dbReference type="PRINTS" id="PR00344">
    <property type="entry name" value="BCTRLSENSOR"/>
</dbReference>
<keyword evidence="3" id="KW-0597">Phosphoprotein</keyword>
<keyword evidence="4" id="KW-1133">Transmembrane helix</keyword>
<dbReference type="SUPFAM" id="SSF47384">
    <property type="entry name" value="Homodimeric domain of signal transducing histidine kinase"/>
    <property type="match status" value="1"/>
</dbReference>
<dbReference type="EC" id="2.7.13.3" evidence="2"/>
<organism evidence="6 7">
    <name type="scientific">Algoriphagus namhaensis</name>
    <dbReference type="NCBI Taxonomy" id="915353"/>
    <lineage>
        <taxon>Bacteria</taxon>
        <taxon>Pseudomonadati</taxon>
        <taxon>Bacteroidota</taxon>
        <taxon>Cytophagia</taxon>
        <taxon>Cytophagales</taxon>
        <taxon>Cyclobacteriaceae</taxon>
        <taxon>Algoriphagus</taxon>
    </lineage>
</organism>
<keyword evidence="7" id="KW-1185">Reference proteome</keyword>
<proteinExistence type="predicted"/>
<evidence type="ECO:0000256" key="4">
    <source>
        <dbReference type="SAM" id="Phobius"/>
    </source>
</evidence>
<dbReference type="SUPFAM" id="SSF55874">
    <property type="entry name" value="ATPase domain of HSP90 chaperone/DNA topoisomerase II/histidine kinase"/>
    <property type="match status" value="1"/>
</dbReference>
<sequence length="571" mass="64732">MSKANITLIVVLMTLASFGLMGFQYYWVKNAISINQERFDQNVYTALSRTIETLEKGEASGMILNTLMEDTALQDSLFEPIDPIELSFRQRQVISNRASVMDSLELSLAPQVSPTFRRLLQSRGVDLRVLDELQDFFTYMTPEVASGIFTPDEMAILLQEKEKQLNYLSDLEKRARENPQALPSQPELISEINISSDAFDKIRKANMKINFLNVAYEEMTAGQKNIMERIDPEEVAQVFYKELSERGIQEEFELGVINNEGKVFALSTVTDTASLINNGVQAKLFPSDIIGRDNFLSVYFPEKDYHVLQQVWLPIGSSVLFIGVIIFCFVYAIRVILHQKALSQIKNDFINNMTHEFKTPLATVSLAVEALQDPELSSKSKFRDRYLGVIKDENKRLVAQVENVLQAAALDKKDFKLKIEVVNIPDLIEESLQHVSLQIEQKHGTSVFHNKLSEPWIEADLYHLTHIFNNMLDNAIKYSPEKLDIQITAKDDGNIITLIFSDQGIGMSKDAQRKIFDKFYRVHTGNVHDVKGFGLGLSYVKTMVEAHHGTISVQSDVGKGSTFTINLPKKQ</sequence>
<feature type="transmembrane region" description="Helical" evidence="4">
    <location>
        <begin position="7"/>
        <end position="27"/>
    </location>
</feature>
<dbReference type="SMART" id="SM00387">
    <property type="entry name" value="HATPase_c"/>
    <property type="match status" value="1"/>
</dbReference>
<evidence type="ECO:0000313" key="7">
    <source>
        <dbReference type="Proteomes" id="UP001595805"/>
    </source>
</evidence>
<dbReference type="Gene3D" id="1.10.287.130">
    <property type="match status" value="1"/>
</dbReference>
<evidence type="ECO:0000313" key="6">
    <source>
        <dbReference type="EMBL" id="MFC3879717.1"/>
    </source>
</evidence>
<dbReference type="InterPro" id="IPR005467">
    <property type="entry name" value="His_kinase_dom"/>
</dbReference>